<protein>
    <submittedName>
        <fullName evidence="3">Uncharacterized protein</fullName>
    </submittedName>
</protein>
<sequence length="446" mass="46709">MMKVSVATKSTIKGVSYSQLPPIRRRTQASCVRRQVVHCAQGESASEDRPARIARVAVLGAVAAGVISGVPTDLAQASEAYDLCKTDFCRERVLRAEDRKATISSSDLEETEATEFESAQEIAQRRSLERKQAIEKAAADRAAAAQDAAQRAAEQRAKIAADKAAKDSQPVAAVAPTATATTPAAAQTTKKSSNSLVGNVFGAFVAGAIVVAGAFVAATGSLKQLQNGEFEAVFEKAKAGWEAYPNKTVAGATAGSLIALDTFATSFPVFNLLLPGLLQICGIAVAGVLSYRYIKGGKEIGADITAVDSALPGDLPTLQVVKEKVMGAGKGSVKMVQTLKETDVDNLKGDIASKATSWWEGQENPVVVTAYGVGSVAALFVANYVIHLPVLGLVMPKVAEFTGVCTLVAALDRYNFRCTGNPEDDFNTAKKVVAETASELNLPGLK</sequence>
<keyword evidence="2" id="KW-0812">Transmembrane</keyword>
<name>A0AAE0F570_9CHLO</name>
<organism evidence="3 4">
    <name type="scientific">Cymbomonas tetramitiformis</name>
    <dbReference type="NCBI Taxonomy" id="36881"/>
    <lineage>
        <taxon>Eukaryota</taxon>
        <taxon>Viridiplantae</taxon>
        <taxon>Chlorophyta</taxon>
        <taxon>Pyramimonadophyceae</taxon>
        <taxon>Pyramimonadales</taxon>
        <taxon>Pyramimonadaceae</taxon>
        <taxon>Cymbomonas</taxon>
    </lineage>
</organism>
<comment type="caution">
    <text evidence="3">The sequence shown here is derived from an EMBL/GenBank/DDBJ whole genome shotgun (WGS) entry which is preliminary data.</text>
</comment>
<evidence type="ECO:0000256" key="2">
    <source>
        <dbReference type="SAM" id="Phobius"/>
    </source>
</evidence>
<gene>
    <name evidence="3" type="ORF">CYMTET_38734</name>
</gene>
<dbReference type="Proteomes" id="UP001190700">
    <property type="component" value="Unassembled WGS sequence"/>
</dbReference>
<keyword evidence="2" id="KW-0472">Membrane</keyword>
<keyword evidence="4" id="KW-1185">Reference proteome</keyword>
<feature type="transmembrane region" description="Helical" evidence="2">
    <location>
        <begin position="272"/>
        <end position="291"/>
    </location>
</feature>
<proteinExistence type="predicted"/>
<dbReference type="EMBL" id="LGRX02025729">
    <property type="protein sequence ID" value="KAK3251949.1"/>
    <property type="molecule type" value="Genomic_DNA"/>
</dbReference>
<dbReference type="AlphaFoldDB" id="A0AAE0F570"/>
<evidence type="ECO:0000313" key="4">
    <source>
        <dbReference type="Proteomes" id="UP001190700"/>
    </source>
</evidence>
<feature type="region of interest" description="Disordered" evidence="1">
    <location>
        <begin position="99"/>
        <end position="119"/>
    </location>
</feature>
<evidence type="ECO:0000256" key="1">
    <source>
        <dbReference type="SAM" id="MobiDB-lite"/>
    </source>
</evidence>
<accession>A0AAE0F570</accession>
<feature type="transmembrane region" description="Helical" evidence="2">
    <location>
        <begin position="196"/>
        <end position="218"/>
    </location>
</feature>
<evidence type="ECO:0000313" key="3">
    <source>
        <dbReference type="EMBL" id="KAK3251949.1"/>
    </source>
</evidence>
<keyword evidence="2" id="KW-1133">Transmembrane helix</keyword>
<reference evidence="3 4" key="1">
    <citation type="journal article" date="2015" name="Genome Biol. Evol.">
        <title>Comparative Genomics of a Bacterivorous Green Alga Reveals Evolutionary Causalities and Consequences of Phago-Mixotrophic Mode of Nutrition.</title>
        <authorList>
            <person name="Burns J.A."/>
            <person name="Paasch A."/>
            <person name="Narechania A."/>
            <person name="Kim E."/>
        </authorList>
    </citation>
    <scope>NUCLEOTIDE SEQUENCE [LARGE SCALE GENOMIC DNA]</scope>
    <source>
        <strain evidence="3 4">PLY_AMNH</strain>
    </source>
</reference>